<protein>
    <submittedName>
        <fullName evidence="1">Uncharacterized protein</fullName>
    </submittedName>
</protein>
<name>A0ACC2ZKQ5_9PEZI</name>
<organism evidence="1 2">
    <name type="scientific">Coniosporium tulheliwenetii</name>
    <dbReference type="NCBI Taxonomy" id="3383036"/>
    <lineage>
        <taxon>Eukaryota</taxon>
        <taxon>Fungi</taxon>
        <taxon>Dikarya</taxon>
        <taxon>Ascomycota</taxon>
        <taxon>Pezizomycotina</taxon>
        <taxon>Dothideomycetes</taxon>
        <taxon>Dothideomycetes incertae sedis</taxon>
        <taxon>Coniosporium</taxon>
    </lineage>
</organism>
<sequence length="401" mass="44416">MSTSARIRRRWTAAEDRILREEAGYQLAEGTVRDWNRVAAKLPGRTNKDCRKRWAKLSETLKKGNWDPDEDARLQEAVEAFGTRLDPNIDHSEWKEDEENRLLAAVTIHGRDWRRIAETAFPGRSTLDLKNRYAGLERRRDLQAGHRFSSSTSSNAGSSSASLMPNAATSENMSMADDSDSSEDEFTDDAGLSSRASTGSNTGSQQMGELNDAEDSNFWSLPFVPPSRFAVPVAPMLPVDKDNPVPGEGIDQMDATFMEEDYMDLMATPMQTMSTANAFEFFPQSDPSHNSVATHSTTAPTPDQQRAMPPLFHSNSLPNPDLGTSMPPPPPHSNSLPNIPTRLPSARQPNTSTLVSRTTLELENVPQEALSRVMDILFQARTRVRMETTHQDSSPRNTPGG</sequence>
<reference evidence="1" key="1">
    <citation type="submission" date="2022-10" db="EMBL/GenBank/DDBJ databases">
        <title>Culturing micro-colonial fungi from biological soil crusts in the Mojave desert and describing Neophaeococcomyces mojavensis, and introducing the new genera and species Taxawa tesnikishii.</title>
        <authorList>
            <person name="Kurbessoian T."/>
            <person name="Stajich J.E."/>
        </authorList>
    </citation>
    <scope>NUCLEOTIDE SEQUENCE</scope>
    <source>
        <strain evidence="1">JES_115</strain>
    </source>
</reference>
<gene>
    <name evidence="1" type="ORF">H2199_001892</name>
</gene>
<dbReference type="Proteomes" id="UP001172680">
    <property type="component" value="Unassembled WGS sequence"/>
</dbReference>
<comment type="caution">
    <text evidence="1">The sequence shown here is derived from an EMBL/GenBank/DDBJ whole genome shotgun (WGS) entry which is preliminary data.</text>
</comment>
<dbReference type="EMBL" id="JAPDRP010000004">
    <property type="protein sequence ID" value="KAJ9648115.1"/>
    <property type="molecule type" value="Genomic_DNA"/>
</dbReference>
<accession>A0ACC2ZKQ5</accession>
<evidence type="ECO:0000313" key="2">
    <source>
        <dbReference type="Proteomes" id="UP001172680"/>
    </source>
</evidence>
<proteinExistence type="predicted"/>
<evidence type="ECO:0000313" key="1">
    <source>
        <dbReference type="EMBL" id="KAJ9648115.1"/>
    </source>
</evidence>
<keyword evidence="2" id="KW-1185">Reference proteome</keyword>